<reference evidence="2" key="1">
    <citation type="journal article" date="2014" name="Int. J. Syst. Evol. Microbiol.">
        <title>Complete genome sequence of Corynebacterium casei LMG S-19264T (=DSM 44701T), isolated from a smear-ripened cheese.</title>
        <authorList>
            <consortium name="US DOE Joint Genome Institute (JGI-PGF)"/>
            <person name="Walter F."/>
            <person name="Albersmeier A."/>
            <person name="Kalinowski J."/>
            <person name="Ruckert C."/>
        </authorList>
    </citation>
    <scope>NUCLEOTIDE SEQUENCE</scope>
    <source>
        <strain evidence="2">JCM 3313</strain>
    </source>
</reference>
<accession>A0A918AGR4</accession>
<dbReference type="Proteomes" id="UP000639606">
    <property type="component" value="Unassembled WGS sequence"/>
</dbReference>
<name>A0A918AGR4_9PSEU</name>
<reference evidence="2" key="2">
    <citation type="submission" date="2020-09" db="EMBL/GenBank/DDBJ databases">
        <authorList>
            <person name="Sun Q."/>
            <person name="Ohkuma M."/>
        </authorList>
    </citation>
    <scope>NUCLEOTIDE SEQUENCE</scope>
    <source>
        <strain evidence="2">JCM 3313</strain>
    </source>
</reference>
<sequence>MGQHSADPHQPSAVERYKETIAMVGESVERMRARDRAVVRQLLERLAESQERMAAALEQEKAVKADVEQYWEAAVKALWDERWTSIGSRPTPDEAVPPRPQQEYNAAMDAAFHALEEALQKRSLLRRKP</sequence>
<dbReference type="AlphaFoldDB" id="A0A918AGR4"/>
<evidence type="ECO:0000313" key="3">
    <source>
        <dbReference type="Proteomes" id="UP000639606"/>
    </source>
</evidence>
<dbReference type="RefSeq" id="WP_189221050.1">
    <property type="nucleotide sequence ID" value="NZ_BMRG01000001.1"/>
</dbReference>
<keyword evidence="3" id="KW-1185">Reference proteome</keyword>
<evidence type="ECO:0000256" key="1">
    <source>
        <dbReference type="SAM" id="Coils"/>
    </source>
</evidence>
<feature type="coiled-coil region" evidence="1">
    <location>
        <begin position="39"/>
        <end position="66"/>
    </location>
</feature>
<organism evidence="2 3">
    <name type="scientific">Saccharothrix coeruleofusca</name>
    <dbReference type="NCBI Taxonomy" id="33919"/>
    <lineage>
        <taxon>Bacteria</taxon>
        <taxon>Bacillati</taxon>
        <taxon>Actinomycetota</taxon>
        <taxon>Actinomycetes</taxon>
        <taxon>Pseudonocardiales</taxon>
        <taxon>Pseudonocardiaceae</taxon>
        <taxon>Saccharothrix</taxon>
    </lineage>
</organism>
<dbReference type="EMBL" id="BMRG01000001">
    <property type="protein sequence ID" value="GGP34404.1"/>
    <property type="molecule type" value="Genomic_DNA"/>
</dbReference>
<evidence type="ECO:0000313" key="2">
    <source>
        <dbReference type="EMBL" id="GGP34404.1"/>
    </source>
</evidence>
<gene>
    <name evidence="2" type="ORF">GCM10010185_01250</name>
</gene>
<protein>
    <submittedName>
        <fullName evidence="2">Uncharacterized protein</fullName>
    </submittedName>
</protein>
<keyword evidence="1" id="KW-0175">Coiled coil</keyword>
<proteinExistence type="predicted"/>
<comment type="caution">
    <text evidence="2">The sequence shown here is derived from an EMBL/GenBank/DDBJ whole genome shotgun (WGS) entry which is preliminary data.</text>
</comment>